<accession>A0A5C5G752</accession>
<sequence length="398" mass="43076">MTNPAQAELNDSIRRLVERFDEEARRWHGIVPGADRPSVGQIQTSKKDDGPVTVWDAGVLVAGKLHGHLVPIFSVPIGNKFGERVSLKQRGAEPHVWTYACVEHFDKPPHGSAWALSDGSNTDPSEGQVVVFEPAKREGALAKMYRALPPGELGAYHPVQPHDDSYASLPPSADLPLLDDDVLPPAYSPGFSSAQSASAGGEVPPSLASSVKSFLAWQNAGIELRGTRPDLEDVPMGSASSCSSCLPSSAGLITAPNTVSYLRVKDIHGREDRVLGVVVELKGLWRPVQLAGRGTERYAFTLPGGDFDPRNKRLPALMCPVEAEGSMSRALRSFVHRSGRPLTPYRSAGHFRSTKFDLTAHDIDPYSETLLATRFQLKQSGTSHEVIVTFKYSASSSH</sequence>
<organism evidence="1 2">
    <name type="scientific">Rhodotorula diobovata</name>
    <dbReference type="NCBI Taxonomy" id="5288"/>
    <lineage>
        <taxon>Eukaryota</taxon>
        <taxon>Fungi</taxon>
        <taxon>Dikarya</taxon>
        <taxon>Basidiomycota</taxon>
        <taxon>Pucciniomycotina</taxon>
        <taxon>Microbotryomycetes</taxon>
        <taxon>Sporidiobolales</taxon>
        <taxon>Sporidiobolaceae</taxon>
        <taxon>Rhodotorula</taxon>
    </lineage>
</organism>
<dbReference type="AlphaFoldDB" id="A0A5C5G752"/>
<proteinExistence type="predicted"/>
<evidence type="ECO:0000313" key="1">
    <source>
        <dbReference type="EMBL" id="TNY24222.1"/>
    </source>
</evidence>
<comment type="caution">
    <text evidence="1">The sequence shown here is derived from an EMBL/GenBank/DDBJ whole genome shotgun (WGS) entry which is preliminary data.</text>
</comment>
<reference evidence="1 2" key="1">
    <citation type="submission" date="2019-03" db="EMBL/GenBank/DDBJ databases">
        <title>Rhodosporidium diobovatum UCD-FST 08-225 genome sequencing, assembly, and annotation.</title>
        <authorList>
            <person name="Fakankun I.U."/>
            <person name="Fristensky B."/>
            <person name="Levin D.B."/>
        </authorList>
    </citation>
    <scope>NUCLEOTIDE SEQUENCE [LARGE SCALE GENOMIC DNA]</scope>
    <source>
        <strain evidence="1 2">UCD-FST 08-225</strain>
    </source>
</reference>
<dbReference type="EMBL" id="SOZI01000004">
    <property type="protein sequence ID" value="TNY24222.1"/>
    <property type="molecule type" value="Genomic_DNA"/>
</dbReference>
<name>A0A5C5G752_9BASI</name>
<evidence type="ECO:0000313" key="2">
    <source>
        <dbReference type="Proteomes" id="UP000311382"/>
    </source>
</evidence>
<keyword evidence="2" id="KW-1185">Reference proteome</keyword>
<protein>
    <submittedName>
        <fullName evidence="1">Uncharacterized protein</fullName>
    </submittedName>
</protein>
<gene>
    <name evidence="1" type="ORF">DMC30DRAFT_387615</name>
</gene>
<dbReference type="Proteomes" id="UP000311382">
    <property type="component" value="Unassembled WGS sequence"/>
</dbReference>